<keyword evidence="2" id="KW-1185">Reference proteome</keyword>
<proteinExistence type="predicted"/>
<evidence type="ECO:0000313" key="1">
    <source>
        <dbReference type="EMBL" id="WDD96682.1"/>
    </source>
</evidence>
<dbReference type="Proteomes" id="UP000032568">
    <property type="component" value="Chromosome"/>
</dbReference>
<reference evidence="1 2" key="1">
    <citation type="journal article" date="2015" name="Genome Announc.">
        <title>Draft Genome Sequences of Marine Isolates of Thalassomonas viridans and Thalassomonas actiniarum.</title>
        <authorList>
            <person name="Olonade I."/>
            <person name="van Zyl L.J."/>
            <person name="Trindade M."/>
        </authorList>
    </citation>
    <scope>NUCLEOTIDE SEQUENCE [LARGE SCALE GENOMIC DNA]</scope>
    <source>
        <strain evidence="1 2">A5K-106</strain>
    </source>
</reference>
<gene>
    <name evidence="1" type="ORF">SG35_014975</name>
</gene>
<dbReference type="EMBL" id="CP059735">
    <property type="protein sequence ID" value="WDD96682.1"/>
    <property type="molecule type" value="Genomic_DNA"/>
</dbReference>
<evidence type="ECO:0000313" key="2">
    <source>
        <dbReference type="Proteomes" id="UP000032568"/>
    </source>
</evidence>
<accession>A0AAF0BZP8</accession>
<organism evidence="1 2">
    <name type="scientific">Thalassomonas actiniarum</name>
    <dbReference type="NCBI Taxonomy" id="485447"/>
    <lineage>
        <taxon>Bacteria</taxon>
        <taxon>Pseudomonadati</taxon>
        <taxon>Pseudomonadota</taxon>
        <taxon>Gammaproteobacteria</taxon>
        <taxon>Alteromonadales</taxon>
        <taxon>Colwelliaceae</taxon>
        <taxon>Thalassomonas</taxon>
    </lineage>
</organism>
<name>A0AAF0BZP8_9GAMM</name>
<reference evidence="1 2" key="2">
    <citation type="journal article" date="2022" name="Mar. Drugs">
        <title>Bioassay-Guided Fractionation Leads to the Detection of Cholic Acid Generated by the Rare Thalassomonas sp.</title>
        <authorList>
            <person name="Pheiffer F."/>
            <person name="Schneider Y.K."/>
            <person name="Hansen E.H."/>
            <person name="Andersen J.H."/>
            <person name="Isaksson J."/>
            <person name="Busche T."/>
            <person name="R C."/>
            <person name="Kalinowski J."/>
            <person name="Zyl L.V."/>
            <person name="Trindade M."/>
        </authorList>
    </citation>
    <scope>NUCLEOTIDE SEQUENCE [LARGE SCALE GENOMIC DNA]</scope>
    <source>
        <strain evidence="1 2">A5K-106</strain>
    </source>
</reference>
<protein>
    <submittedName>
        <fullName evidence="1">Uncharacterized protein</fullName>
    </submittedName>
</protein>
<dbReference type="RefSeq" id="WP_044834619.1">
    <property type="nucleotide sequence ID" value="NZ_CP059735.1"/>
</dbReference>
<sequence length="159" mass="17416">MNINSTSPSLVTSTHSYMDYQKATQEQIEKFQATMQEKTQDKTLDVSDKGKIHNYMSGLSAEERTEAKTFLDSVKSAKEKGSFDAATFAGQAPESIKNMASEFGVNLEDMIGKAPKDNPLMNAQGTFKGGTNLYQQVSKLNSGQEQTASIMDILADEQV</sequence>
<dbReference type="KEGG" id="tact:SG35_014975"/>
<dbReference type="AlphaFoldDB" id="A0AAF0BZP8"/>